<evidence type="ECO:0000313" key="9">
    <source>
        <dbReference type="EMBL" id="TRO81959.1"/>
    </source>
</evidence>
<evidence type="ECO:0000256" key="4">
    <source>
        <dbReference type="ARBA" id="ARBA00022452"/>
    </source>
</evidence>
<dbReference type="InterPro" id="IPR003423">
    <property type="entry name" value="OMP_efflux"/>
</dbReference>
<dbReference type="PANTHER" id="PTHR30026">
    <property type="entry name" value="OUTER MEMBRANE PROTEIN TOLC"/>
    <property type="match status" value="1"/>
</dbReference>
<keyword evidence="8" id="KW-0175">Coiled coil</keyword>
<dbReference type="GO" id="GO:1990281">
    <property type="term" value="C:efflux pump complex"/>
    <property type="evidence" value="ECO:0007669"/>
    <property type="project" value="TreeGrafter"/>
</dbReference>
<dbReference type="GO" id="GO:0009279">
    <property type="term" value="C:cell outer membrane"/>
    <property type="evidence" value="ECO:0007669"/>
    <property type="project" value="UniProtKB-SubCell"/>
</dbReference>
<dbReference type="SUPFAM" id="SSF56954">
    <property type="entry name" value="Outer membrane efflux proteins (OEP)"/>
    <property type="match status" value="1"/>
</dbReference>
<evidence type="ECO:0000313" key="10">
    <source>
        <dbReference type="Proteomes" id="UP000317155"/>
    </source>
</evidence>
<dbReference type="Pfam" id="PF02321">
    <property type="entry name" value="OEP"/>
    <property type="match status" value="2"/>
</dbReference>
<evidence type="ECO:0000256" key="6">
    <source>
        <dbReference type="ARBA" id="ARBA00023136"/>
    </source>
</evidence>
<comment type="caution">
    <text evidence="9">The sequence shown here is derived from an EMBL/GenBank/DDBJ whole genome shotgun (WGS) entry which is preliminary data.</text>
</comment>
<dbReference type="PANTHER" id="PTHR30026:SF21">
    <property type="entry name" value="SLR1270 PROTEIN"/>
    <property type="match status" value="1"/>
</dbReference>
<feature type="coiled-coil region" evidence="8">
    <location>
        <begin position="355"/>
        <end position="403"/>
    </location>
</feature>
<keyword evidence="6" id="KW-0472">Membrane</keyword>
<dbReference type="AlphaFoldDB" id="A0A550JFH4"/>
<keyword evidence="3" id="KW-0813">Transport</keyword>
<evidence type="ECO:0000256" key="1">
    <source>
        <dbReference type="ARBA" id="ARBA00004442"/>
    </source>
</evidence>
<keyword evidence="10" id="KW-1185">Reference proteome</keyword>
<evidence type="ECO:0000256" key="3">
    <source>
        <dbReference type="ARBA" id="ARBA00022448"/>
    </source>
</evidence>
<dbReference type="GO" id="GO:0015562">
    <property type="term" value="F:efflux transmembrane transporter activity"/>
    <property type="evidence" value="ECO:0007669"/>
    <property type="project" value="InterPro"/>
</dbReference>
<accession>A0A550JFH4</accession>
<evidence type="ECO:0000256" key="7">
    <source>
        <dbReference type="ARBA" id="ARBA00023237"/>
    </source>
</evidence>
<evidence type="ECO:0000256" key="5">
    <source>
        <dbReference type="ARBA" id="ARBA00022692"/>
    </source>
</evidence>
<gene>
    <name evidence="9" type="ORF">FL622_09185</name>
</gene>
<proteinExistence type="inferred from homology"/>
<keyword evidence="4" id="KW-1134">Transmembrane beta strand</keyword>
<dbReference type="EMBL" id="VJVV01000005">
    <property type="protein sequence ID" value="TRO81959.1"/>
    <property type="molecule type" value="Genomic_DNA"/>
</dbReference>
<keyword evidence="5" id="KW-0812">Transmembrane</keyword>
<keyword evidence="7" id="KW-0998">Cell outer membrane</keyword>
<sequence>MRYFLNGVQIGCLHTDSTSYIYKISKRRWPMKMGSVLVLLAVLLGGGRALGEPLDLRQAVAEAVRRQPQVEAAEAEARAAAAAVGAARSGRLPRLLFSESFYTTDEPAGSLFISMNQEDLRLSQDADTYNYPPSRKDFETRLTLEQNLYDPDVGYGVKRAEKGAALAAAGVRQTRQEIAFAAFRAYLEVRQAEAALAWVESSRAEAGELLRLARERQAAGIGLKADVLRAEAQQGRSERMAIAAKNDLRLARLGLGLALGRDGEEVEIAENRDVPPLPPELPPVPMARADLEALALSVDEAELGYQQGRAAYLPRLGLSASYAFHDEDLPFGTDAAAWTVRAGLNWELFDGFRRSHQLEQAAAEQQARSARLREASRQARFQLEEARLRAREAGEQKAVAEKELAAVGESRRLLLERYEAGLEELSTLLAVQEALDRARYESVAAANRELLATGNIAYRNGTFLQTLGIDGEDKP</sequence>
<comment type="similarity">
    <text evidence="2">Belongs to the outer membrane factor (OMF) (TC 1.B.17) family.</text>
</comment>
<dbReference type="InterPro" id="IPR051906">
    <property type="entry name" value="TolC-like"/>
</dbReference>
<protein>
    <submittedName>
        <fullName evidence="9">TolC family protein</fullName>
    </submittedName>
</protein>
<reference evidence="9 10" key="1">
    <citation type="submission" date="2019-07" db="EMBL/GenBank/DDBJ databases">
        <title>Insights of Desulfuromonas acetexigens electromicrobiology.</title>
        <authorList>
            <person name="Katuri K."/>
            <person name="Sapireddy V."/>
            <person name="Shaw D.R."/>
            <person name="Saikaly P."/>
        </authorList>
    </citation>
    <scope>NUCLEOTIDE SEQUENCE [LARGE SCALE GENOMIC DNA]</scope>
    <source>
        <strain evidence="9 10">2873</strain>
    </source>
</reference>
<dbReference type="GO" id="GO:0015288">
    <property type="term" value="F:porin activity"/>
    <property type="evidence" value="ECO:0007669"/>
    <property type="project" value="TreeGrafter"/>
</dbReference>
<evidence type="ECO:0000256" key="8">
    <source>
        <dbReference type="SAM" id="Coils"/>
    </source>
</evidence>
<evidence type="ECO:0000256" key="2">
    <source>
        <dbReference type="ARBA" id="ARBA00007613"/>
    </source>
</evidence>
<dbReference type="Proteomes" id="UP000317155">
    <property type="component" value="Unassembled WGS sequence"/>
</dbReference>
<dbReference type="Gene3D" id="1.20.1600.10">
    <property type="entry name" value="Outer membrane efflux proteins (OEP)"/>
    <property type="match status" value="1"/>
</dbReference>
<organism evidence="9 10">
    <name type="scientific">Trichloromonas acetexigens</name>
    <dbReference type="NCBI Taxonomy" id="38815"/>
    <lineage>
        <taxon>Bacteria</taxon>
        <taxon>Pseudomonadati</taxon>
        <taxon>Thermodesulfobacteriota</taxon>
        <taxon>Desulfuromonadia</taxon>
        <taxon>Desulfuromonadales</taxon>
        <taxon>Trichloromonadaceae</taxon>
        <taxon>Trichloromonas</taxon>
    </lineage>
</organism>
<name>A0A550JFH4_9BACT</name>
<dbReference type="OrthoDB" id="13803at2"/>
<comment type="subcellular location">
    <subcellularLocation>
        <location evidence="1">Cell outer membrane</location>
    </subcellularLocation>
</comment>